<sequence>MLRGRSTKQSSRVSGGSSAGYQNTQDHAPFGLGGENTGNINMSMNFQELDGSEMDFPLADGMFDANLPNGIFSDYQGASASFQMDPRAFNVDPATISHFGSGVGGQPNTAGNWSGLGGLLSSAQSDIVNNRSNVSQQFGQITPPDDNTASVFQNQSAAKAPQQSQEEITKLNRAQRARNAANKRHSKTKKRKDSPMNEAKAEEGEEDDQSTATTVQREKNRIAARRKRPIPRRCRTSTAMGLECTPTFSVRYES</sequence>
<accession>A0AAJ0D4H8</accession>
<gene>
    <name evidence="2" type="ORF">LTR09_012617</name>
</gene>
<reference evidence="2" key="1">
    <citation type="submission" date="2023-04" db="EMBL/GenBank/DDBJ databases">
        <title>Black Yeasts Isolated from many extreme environments.</title>
        <authorList>
            <person name="Coleine C."/>
            <person name="Stajich J.E."/>
            <person name="Selbmann L."/>
        </authorList>
    </citation>
    <scope>NUCLEOTIDE SEQUENCE</scope>
    <source>
        <strain evidence="2">CCFEE 5312</strain>
    </source>
</reference>
<feature type="compositionally biased region" description="Basic residues" evidence="1">
    <location>
        <begin position="222"/>
        <end position="235"/>
    </location>
</feature>
<feature type="compositionally biased region" description="Polar residues" evidence="1">
    <location>
        <begin position="7"/>
        <end position="26"/>
    </location>
</feature>
<organism evidence="2 3">
    <name type="scientific">Extremus antarcticus</name>
    <dbReference type="NCBI Taxonomy" id="702011"/>
    <lineage>
        <taxon>Eukaryota</taxon>
        <taxon>Fungi</taxon>
        <taxon>Dikarya</taxon>
        <taxon>Ascomycota</taxon>
        <taxon>Pezizomycotina</taxon>
        <taxon>Dothideomycetes</taxon>
        <taxon>Dothideomycetidae</taxon>
        <taxon>Mycosphaerellales</taxon>
        <taxon>Extremaceae</taxon>
        <taxon>Extremus</taxon>
    </lineage>
</organism>
<feature type="compositionally biased region" description="Basic and acidic residues" evidence="1">
    <location>
        <begin position="193"/>
        <end position="202"/>
    </location>
</feature>
<evidence type="ECO:0000313" key="3">
    <source>
        <dbReference type="Proteomes" id="UP001271007"/>
    </source>
</evidence>
<dbReference type="Proteomes" id="UP001271007">
    <property type="component" value="Unassembled WGS sequence"/>
</dbReference>
<proteinExistence type="predicted"/>
<feature type="compositionally biased region" description="Basic residues" evidence="1">
    <location>
        <begin position="173"/>
        <end position="192"/>
    </location>
</feature>
<dbReference type="EMBL" id="JAWDJX010000142">
    <property type="protein sequence ID" value="KAK3045849.1"/>
    <property type="molecule type" value="Genomic_DNA"/>
</dbReference>
<evidence type="ECO:0000313" key="2">
    <source>
        <dbReference type="EMBL" id="KAK3045849.1"/>
    </source>
</evidence>
<protein>
    <recommendedName>
        <fullName evidence="4">BZIP domain-containing protein</fullName>
    </recommendedName>
</protein>
<name>A0AAJ0D4H8_9PEZI</name>
<keyword evidence="3" id="KW-1185">Reference proteome</keyword>
<dbReference type="AlphaFoldDB" id="A0AAJ0D4H8"/>
<evidence type="ECO:0000256" key="1">
    <source>
        <dbReference type="SAM" id="MobiDB-lite"/>
    </source>
</evidence>
<feature type="region of interest" description="Disordered" evidence="1">
    <location>
        <begin position="172"/>
        <end position="254"/>
    </location>
</feature>
<feature type="region of interest" description="Disordered" evidence="1">
    <location>
        <begin position="1"/>
        <end position="36"/>
    </location>
</feature>
<comment type="caution">
    <text evidence="2">The sequence shown here is derived from an EMBL/GenBank/DDBJ whole genome shotgun (WGS) entry which is preliminary data.</text>
</comment>
<evidence type="ECO:0008006" key="4">
    <source>
        <dbReference type="Google" id="ProtNLM"/>
    </source>
</evidence>